<dbReference type="RefSeq" id="WP_032537968.1">
    <property type="nucleotide sequence ID" value="NZ_CAXSXC010000013.1"/>
</dbReference>
<dbReference type="EMBL" id="JAPTZU010000001">
    <property type="protein sequence ID" value="MCZ2686381.1"/>
    <property type="molecule type" value="Genomic_DNA"/>
</dbReference>
<keyword evidence="1" id="KW-0812">Transmembrane</keyword>
<evidence type="ECO:0008006" key="4">
    <source>
        <dbReference type="Google" id="ProtNLM"/>
    </source>
</evidence>
<feature type="transmembrane region" description="Helical" evidence="1">
    <location>
        <begin position="6"/>
        <end position="29"/>
    </location>
</feature>
<evidence type="ECO:0000256" key="1">
    <source>
        <dbReference type="SAM" id="Phobius"/>
    </source>
</evidence>
<evidence type="ECO:0000313" key="3">
    <source>
        <dbReference type="Proteomes" id="UP001079672"/>
    </source>
</evidence>
<comment type="caution">
    <text evidence="2">The sequence shown here is derived from an EMBL/GenBank/DDBJ whole genome shotgun (WGS) entry which is preliminary data.</text>
</comment>
<organism evidence="2 3">
    <name type="scientific">Bacteroides fragilis</name>
    <dbReference type="NCBI Taxonomy" id="817"/>
    <lineage>
        <taxon>Bacteria</taxon>
        <taxon>Pseudomonadati</taxon>
        <taxon>Bacteroidota</taxon>
        <taxon>Bacteroidia</taxon>
        <taxon>Bacteroidales</taxon>
        <taxon>Bacteroidaceae</taxon>
        <taxon>Bacteroides</taxon>
    </lineage>
</organism>
<sequence length="181" mass="20155">MIEYMNIPALVCVSLLGAGALAMIVGSLLKMQWATEGKKTSLFTYLLCLIAMAGSGWTWYDSIHKARALAEGNRYTLATYEKVSGVIKGGHKVRQFGFYVDGVKYNTTTTYPKFLGVSNPLRIIVRYAVSNPEYNKAFGDEFVPTWVLSPPKKGWKQYPPAIHWEGAVLDSVYMQSLQGNN</sequence>
<protein>
    <recommendedName>
        <fullName evidence="4">Transmembrane protein</fullName>
    </recommendedName>
</protein>
<reference evidence="2" key="1">
    <citation type="submission" date="2022-12" db="EMBL/GenBank/DDBJ databases">
        <title>Development of a Multilocus Sequence Typing Scheme for Bacteroides fragilis Based on Whole Genome Sequencing Data and Clinical Application.</title>
        <authorList>
            <person name="Nielsen F.D."/>
            <person name="Justesen U.S."/>
        </authorList>
    </citation>
    <scope>NUCLEOTIDE SEQUENCE</scope>
    <source>
        <strain evidence="2">BF_AM_ODE_DK_2015_4</strain>
    </source>
</reference>
<keyword evidence="1" id="KW-0472">Membrane</keyword>
<feature type="transmembrane region" description="Helical" evidence="1">
    <location>
        <begin position="41"/>
        <end position="60"/>
    </location>
</feature>
<accession>A0A081UEN0</accession>
<keyword evidence="1" id="KW-1133">Transmembrane helix</keyword>
<evidence type="ECO:0000313" key="2">
    <source>
        <dbReference type="EMBL" id="MCZ2686381.1"/>
    </source>
</evidence>
<proteinExistence type="predicted"/>
<dbReference type="Proteomes" id="UP001079672">
    <property type="component" value="Unassembled WGS sequence"/>
</dbReference>
<gene>
    <name evidence="2" type="ORF">O1433_02560</name>
</gene>
<dbReference type="AlphaFoldDB" id="A0A081UEN0"/>
<name>A0A081UEN0_BACFG</name>